<organism evidence="2 3">
    <name type="scientific">Klebsiella pneumoniae</name>
    <dbReference type="NCBI Taxonomy" id="573"/>
    <lineage>
        <taxon>Bacteria</taxon>
        <taxon>Pseudomonadati</taxon>
        <taxon>Pseudomonadota</taxon>
        <taxon>Gammaproteobacteria</taxon>
        <taxon>Enterobacterales</taxon>
        <taxon>Enterobacteriaceae</taxon>
        <taxon>Klebsiella/Raoultella group</taxon>
        <taxon>Klebsiella</taxon>
        <taxon>Klebsiella pneumoniae complex</taxon>
    </lineage>
</organism>
<accession>A0A3P2EFP3</accession>
<proteinExistence type="predicted"/>
<sequence>MDLANIFRGMISWSNNLLSVDADMPREMDPDFVFNKSNIVGSFTFSSTSERTNYSAAIVTYSNPQNNYQDDQASVYSQEVADRFGFNTIELSRIGCTRESEAQRHGAYAIETNRDDNGVEFKTGMEGRIPRVGKVIGINNAPMAGRQNGGRVAAVSGKRITLDRAVAAKAGDTLIINLPDGKSQGRKVQGVQDRIVTVEQEYNPAPQAEAGWILDQSDLAIQQFRVKRVVNNNDGTVTINGLPYNPNKFPRVDDGAVIEDRPVTVVPPRGQEAPDDITISSLYRVSQGIGITTLVATVAGEKCDCV</sequence>
<dbReference type="AlphaFoldDB" id="A0A3P2EFP3"/>
<dbReference type="PANTHER" id="PTHR36251">
    <property type="entry name" value="FELS-1 PROPHAGE HOST SPECIFICITY PROTEIN-RELATED"/>
    <property type="match status" value="1"/>
</dbReference>
<evidence type="ECO:0000313" key="2">
    <source>
        <dbReference type="EMBL" id="RRE43209.1"/>
    </source>
</evidence>
<dbReference type="EMBL" id="RCZY01000002">
    <property type="protein sequence ID" value="RRE43209.1"/>
    <property type="molecule type" value="Genomic_DNA"/>
</dbReference>
<dbReference type="Pfam" id="PF13550">
    <property type="entry name" value="Phage-tail_3"/>
    <property type="match status" value="1"/>
</dbReference>
<feature type="domain" description="Tip attachment protein J" evidence="1">
    <location>
        <begin position="2"/>
        <end position="156"/>
    </location>
</feature>
<dbReference type="InterPro" id="IPR053171">
    <property type="entry name" value="Viral_Tip_Attach_Protein"/>
</dbReference>
<comment type="caution">
    <text evidence="2">The sequence shown here is derived from an EMBL/GenBank/DDBJ whole genome shotgun (WGS) entry which is preliminary data.</text>
</comment>
<dbReference type="PANTHER" id="PTHR36251:SF2">
    <property type="entry name" value="GIFSY-2 PROPHAGE HOST SPECIFICITY PROTEIN J, PHAGE LAMBDA"/>
    <property type="match status" value="1"/>
</dbReference>
<reference evidence="2 3" key="1">
    <citation type="journal article" date="2019" name="Antimicrob. Agents Chemother.">
        <title>Applying Rapid Whole Genome Sequencing to Predict Phenotypic Antimicrobial Susceptibility Testing Results Among Carbapenem-Resistant Klebsiella pneumoniae Clinical Isolates.</title>
        <authorList>
            <person name="Tamma P.D."/>
            <person name="Fan Y."/>
            <person name="Bergman Y."/>
            <person name="Pertea G."/>
            <person name="Kazmi A."/>
            <person name="Lewis S."/>
            <person name="Carroll K.C."/>
            <person name="Schatz M.C."/>
            <person name="Timp W."/>
            <person name="Simner P.J."/>
        </authorList>
    </citation>
    <scope>NUCLEOTIDE SEQUENCE [LARGE SCALE GENOMIC DNA]</scope>
    <source>
        <strain evidence="2 3">KLPN_33</strain>
    </source>
</reference>
<gene>
    <name evidence="2" type="ORF">EAO28_03690</name>
</gene>
<evidence type="ECO:0000313" key="3">
    <source>
        <dbReference type="Proteomes" id="UP000272440"/>
    </source>
</evidence>
<protein>
    <recommendedName>
        <fullName evidence="1">Tip attachment protein J domain-containing protein</fullName>
    </recommendedName>
</protein>
<dbReference type="Proteomes" id="UP000272440">
    <property type="component" value="Unassembled WGS sequence"/>
</dbReference>
<name>A0A3P2EFP3_KLEPN</name>
<evidence type="ECO:0000259" key="1">
    <source>
        <dbReference type="Pfam" id="PF13550"/>
    </source>
</evidence>
<dbReference type="InterPro" id="IPR032876">
    <property type="entry name" value="J_dom"/>
</dbReference>